<evidence type="ECO:0000313" key="2">
    <source>
        <dbReference type="EMBL" id="PYH88363.1"/>
    </source>
</evidence>
<protein>
    <submittedName>
        <fullName evidence="2">Uncharacterized protein</fullName>
    </submittedName>
</protein>
<name>A0A319DBF2_9EURO</name>
<accession>A0A319DBF2</accession>
<evidence type="ECO:0000256" key="1">
    <source>
        <dbReference type="SAM" id="MobiDB-lite"/>
    </source>
</evidence>
<feature type="region of interest" description="Disordered" evidence="1">
    <location>
        <begin position="67"/>
        <end position="99"/>
    </location>
</feature>
<dbReference type="EMBL" id="KZ826102">
    <property type="protein sequence ID" value="PYH88363.1"/>
    <property type="molecule type" value="Genomic_DNA"/>
</dbReference>
<keyword evidence="3" id="KW-1185">Reference proteome</keyword>
<proteinExistence type="predicted"/>
<dbReference type="OrthoDB" id="4380462at2759"/>
<organism evidence="2 3">
    <name type="scientific">Aspergillus ellipticus CBS 707.79</name>
    <dbReference type="NCBI Taxonomy" id="1448320"/>
    <lineage>
        <taxon>Eukaryota</taxon>
        <taxon>Fungi</taxon>
        <taxon>Dikarya</taxon>
        <taxon>Ascomycota</taxon>
        <taxon>Pezizomycotina</taxon>
        <taxon>Eurotiomycetes</taxon>
        <taxon>Eurotiomycetidae</taxon>
        <taxon>Eurotiales</taxon>
        <taxon>Aspergillaceae</taxon>
        <taxon>Aspergillus</taxon>
        <taxon>Aspergillus subgen. Circumdati</taxon>
    </lineage>
</organism>
<evidence type="ECO:0000313" key="3">
    <source>
        <dbReference type="Proteomes" id="UP000247810"/>
    </source>
</evidence>
<reference evidence="2 3" key="1">
    <citation type="submission" date="2018-02" db="EMBL/GenBank/DDBJ databases">
        <title>The genomes of Aspergillus section Nigri reveals drivers in fungal speciation.</title>
        <authorList>
            <consortium name="DOE Joint Genome Institute"/>
            <person name="Vesth T.C."/>
            <person name="Nybo J."/>
            <person name="Theobald S."/>
            <person name="Brandl J."/>
            <person name="Frisvad J.C."/>
            <person name="Nielsen K.F."/>
            <person name="Lyhne E.K."/>
            <person name="Kogle M.E."/>
            <person name="Kuo A."/>
            <person name="Riley R."/>
            <person name="Clum A."/>
            <person name="Nolan M."/>
            <person name="Lipzen A."/>
            <person name="Salamov A."/>
            <person name="Henrissat B."/>
            <person name="Wiebenga A."/>
            <person name="De vries R.P."/>
            <person name="Grigoriev I.V."/>
            <person name="Mortensen U.H."/>
            <person name="Andersen M.R."/>
            <person name="Baker S.E."/>
        </authorList>
    </citation>
    <scope>NUCLEOTIDE SEQUENCE [LARGE SCALE GENOMIC DNA]</scope>
    <source>
        <strain evidence="2 3">CBS 707.79</strain>
    </source>
</reference>
<gene>
    <name evidence="2" type="ORF">BO71DRAFT_414162</name>
</gene>
<dbReference type="Proteomes" id="UP000247810">
    <property type="component" value="Unassembled WGS sequence"/>
</dbReference>
<dbReference type="AlphaFoldDB" id="A0A319DBF2"/>
<sequence length="138" mass="15436">MPYSFKKSLDLLGRSQGLVSLPLASSPTLPHLPQPTPYTSDLNACGLFSPSDCTKADARWVPEEEPDYIPESEPKEQTHLSLPCCQHSPERQPGMEDVPLDGKALDALQEYSNAFDQSRLLKRRLSTLTHSPRYSKVR</sequence>
<dbReference type="VEuPathDB" id="FungiDB:BO71DRAFT_414162"/>